<organism evidence="1">
    <name type="scientific">marine sediment metagenome</name>
    <dbReference type="NCBI Taxonomy" id="412755"/>
    <lineage>
        <taxon>unclassified sequences</taxon>
        <taxon>metagenomes</taxon>
        <taxon>ecological metagenomes</taxon>
    </lineage>
</organism>
<proteinExistence type="predicted"/>
<accession>X1UIZ3</accession>
<dbReference type="EMBL" id="BARW01036374">
    <property type="protein sequence ID" value="GAJ17438.1"/>
    <property type="molecule type" value="Genomic_DNA"/>
</dbReference>
<sequence length="120" mass="14477">METKTYTKMCDCPEIQEQRSKEGIEVACWVTRYLYISKSFDYWTMVKAPHVWLPQQDDIQKMFKEEAFVLAGEFSHTMESFITGDPSWWTMEGLWLAFYMWKKHGKIWDGKEWVEEVLDK</sequence>
<name>X1UIZ3_9ZZZZ</name>
<evidence type="ECO:0000313" key="1">
    <source>
        <dbReference type="EMBL" id="GAJ17438.1"/>
    </source>
</evidence>
<reference evidence="1" key="1">
    <citation type="journal article" date="2014" name="Front. Microbiol.">
        <title>High frequency of phylogenetically diverse reductive dehalogenase-homologous genes in deep subseafloor sedimentary metagenomes.</title>
        <authorList>
            <person name="Kawai M."/>
            <person name="Futagami T."/>
            <person name="Toyoda A."/>
            <person name="Takaki Y."/>
            <person name="Nishi S."/>
            <person name="Hori S."/>
            <person name="Arai W."/>
            <person name="Tsubouchi T."/>
            <person name="Morono Y."/>
            <person name="Uchiyama I."/>
            <person name="Ito T."/>
            <person name="Fujiyama A."/>
            <person name="Inagaki F."/>
            <person name="Takami H."/>
        </authorList>
    </citation>
    <scope>NUCLEOTIDE SEQUENCE</scope>
    <source>
        <strain evidence="1">Expedition CK06-06</strain>
    </source>
</reference>
<gene>
    <name evidence="1" type="ORF">S12H4_56472</name>
</gene>
<protein>
    <submittedName>
        <fullName evidence="1">Uncharacterized protein</fullName>
    </submittedName>
</protein>
<dbReference type="AlphaFoldDB" id="X1UIZ3"/>
<comment type="caution">
    <text evidence="1">The sequence shown here is derived from an EMBL/GenBank/DDBJ whole genome shotgun (WGS) entry which is preliminary data.</text>
</comment>